<evidence type="ECO:0000256" key="8">
    <source>
        <dbReference type="SAM" id="MobiDB-lite"/>
    </source>
</evidence>
<gene>
    <name evidence="10" type="ORF">SAMN05421831_11439</name>
</gene>
<feature type="compositionally biased region" description="Low complexity" evidence="8">
    <location>
        <begin position="94"/>
        <end position="134"/>
    </location>
</feature>
<comment type="subunit">
    <text evidence="6">Homoheptamer.</text>
</comment>
<keyword evidence="4 6" id="KW-1133">Transmembrane helix</keyword>
<dbReference type="GO" id="GO:0008381">
    <property type="term" value="F:mechanosensitive monoatomic ion channel activity"/>
    <property type="evidence" value="ECO:0007669"/>
    <property type="project" value="InterPro"/>
</dbReference>
<keyword evidence="6" id="KW-0813">Transport</keyword>
<dbReference type="InterPro" id="IPR011014">
    <property type="entry name" value="MscS_channel_TM-2"/>
</dbReference>
<comment type="caution">
    <text evidence="6">Lacks conserved residue(s) required for the propagation of feature annotation.</text>
</comment>
<keyword evidence="5 6" id="KW-0472">Membrane</keyword>
<dbReference type="InterPro" id="IPR023408">
    <property type="entry name" value="MscS_beta-dom_sf"/>
</dbReference>
<proteinExistence type="inferred from homology"/>
<evidence type="ECO:0000256" key="7">
    <source>
        <dbReference type="SAM" id="Coils"/>
    </source>
</evidence>
<sequence length="711" mass="79008">MQALEELQTTYVQGISDLHLLSLQQYATAMELKKQLGRGELPAEQAPEGLLQALRKEPLRTLEQTLSEAINQRAHTRFRIISLGGQIAEERAQQEALATEAAKAAEEGAASEDPAASAPTSTASTTEEATPATPTQAEALAPLQALVGQRLDLLADLDRLEAERLQQEATLTGSERLEQQAENRMREGSGWLEAILSVLPSDRAAELTELLRGNYQKLLIVEAQQALLATEKEKVAQLIQLTQEDRQASAQALPLLKAQLQALTLQQDTLWVSAQAQLQPQKADQLKADFSVRTGISLPSAPPLLEKNKADFIARVQDELLTLYVQKLALQQWIPVLEQRQASTLLNEIAHYRDHEGQLNALDASFMRMVKRLTGHTQEELAQLPERQQPSTHLETIYFLEGEIGADHEQRSQALLRALLRFVFELFAIIYGTWFLIMMAKRFVNRRSQEIEMRAGPESTHQLFVLSFSFVAFRLVVVLLAATLALSRMGFDIGVIVASLGIGGFAVALAAKETLSDLIGGITLFVEHSFSIGDVIQISSSDPKMGAAEVGRVEAVSWRVTRITNVMNYSITIPNGRVSESVIINYTRQAQLRDFTHVYISPAYSTRQVVALINEAVDECNLIRQDLQKQVLATGNTVIDKVLVSRYEIRWYTDIPYLARARVLTELWTRLWQKFHEAGLSLEYGLPQEVQAPALPAQAKTLPQQPPTHSA</sequence>
<dbReference type="SUPFAM" id="SSF82861">
    <property type="entry name" value="Mechanosensitive channel protein MscS (YggB), transmembrane region"/>
    <property type="match status" value="1"/>
</dbReference>
<accession>A0A1H6UHI4</accession>
<feature type="region of interest" description="Disordered" evidence="8">
    <location>
        <begin position="92"/>
        <end position="134"/>
    </location>
</feature>
<dbReference type="RefSeq" id="WP_093311932.1">
    <property type="nucleotide sequence ID" value="NZ_FNYH01000014.1"/>
</dbReference>
<dbReference type="Proteomes" id="UP000242999">
    <property type="component" value="Unassembled WGS sequence"/>
</dbReference>
<name>A0A1H6UHI4_9GAMM</name>
<dbReference type="Gene3D" id="2.30.30.60">
    <property type="match status" value="1"/>
</dbReference>
<feature type="coiled-coil region" evidence="7">
    <location>
        <begin position="143"/>
        <end position="177"/>
    </location>
</feature>
<dbReference type="GO" id="GO:0005886">
    <property type="term" value="C:plasma membrane"/>
    <property type="evidence" value="ECO:0007669"/>
    <property type="project" value="UniProtKB-SubCell"/>
</dbReference>
<comment type="function">
    <text evidence="6">Mechanosensitive channel that participates in the regulation of osmotic pressure changes within the cell, opening in response to stretch forces in the membrane lipid bilayer, without the need for other proteins. Contributes to normal resistance to hypoosmotic shock. Forms an ion channel of 1.0 nanosiemens conductance with a slight preference for anions.</text>
</comment>
<evidence type="ECO:0000256" key="5">
    <source>
        <dbReference type="ARBA" id="ARBA00023136"/>
    </source>
</evidence>
<comment type="subcellular location">
    <subcellularLocation>
        <location evidence="6">Cell inner membrane</location>
        <topology evidence="6">Multi-pass membrane protein</topology>
    </subcellularLocation>
    <subcellularLocation>
        <location evidence="1">Membrane</location>
        <topology evidence="1">Multi-pass membrane protein</topology>
    </subcellularLocation>
</comment>
<evidence type="ECO:0000256" key="3">
    <source>
        <dbReference type="ARBA" id="ARBA00022692"/>
    </source>
</evidence>
<evidence type="ECO:0000313" key="11">
    <source>
        <dbReference type="Proteomes" id="UP000242999"/>
    </source>
</evidence>
<keyword evidence="6" id="KW-0997">Cell inner membrane</keyword>
<dbReference type="STRING" id="64971.SAMN05421831_11439"/>
<dbReference type="AlphaFoldDB" id="A0A1H6UHI4"/>
<feature type="transmembrane region" description="Helical" evidence="6">
    <location>
        <begin position="493"/>
        <end position="511"/>
    </location>
</feature>
<dbReference type="Gene3D" id="1.10.287.1260">
    <property type="match status" value="1"/>
</dbReference>
<evidence type="ECO:0000256" key="6">
    <source>
        <dbReference type="RuleBase" id="RU369025"/>
    </source>
</evidence>
<dbReference type="InterPro" id="IPR045275">
    <property type="entry name" value="MscS_archaea/bacteria_type"/>
</dbReference>
<dbReference type="PANTHER" id="PTHR30221">
    <property type="entry name" value="SMALL-CONDUCTANCE MECHANOSENSITIVE CHANNEL"/>
    <property type="match status" value="1"/>
</dbReference>
<keyword evidence="6" id="KW-0407">Ion channel</keyword>
<keyword evidence="7" id="KW-0175">Coiled coil</keyword>
<keyword evidence="6" id="KW-1003">Cell membrane</keyword>
<evidence type="ECO:0000259" key="9">
    <source>
        <dbReference type="Pfam" id="PF00924"/>
    </source>
</evidence>
<dbReference type="InterPro" id="IPR006685">
    <property type="entry name" value="MscS_channel_2nd"/>
</dbReference>
<protein>
    <recommendedName>
        <fullName evidence="6">Small-conductance mechanosensitive channel</fullName>
    </recommendedName>
</protein>
<feature type="transmembrane region" description="Helical" evidence="6">
    <location>
        <begin position="463"/>
        <end position="487"/>
    </location>
</feature>
<dbReference type="PANTHER" id="PTHR30221:SF1">
    <property type="entry name" value="SMALL-CONDUCTANCE MECHANOSENSITIVE CHANNEL"/>
    <property type="match status" value="1"/>
</dbReference>
<organism evidence="10 11">
    <name type="scientific">Allopseudospirillum japonicum</name>
    <dbReference type="NCBI Taxonomy" id="64971"/>
    <lineage>
        <taxon>Bacteria</taxon>
        <taxon>Pseudomonadati</taxon>
        <taxon>Pseudomonadota</taxon>
        <taxon>Gammaproteobacteria</taxon>
        <taxon>Oceanospirillales</taxon>
        <taxon>Oceanospirillaceae</taxon>
        <taxon>Allopseudospirillum</taxon>
    </lineage>
</organism>
<dbReference type="OrthoDB" id="9775421at2"/>
<evidence type="ECO:0000313" key="10">
    <source>
        <dbReference type="EMBL" id="SEI87242.1"/>
    </source>
</evidence>
<keyword evidence="11" id="KW-1185">Reference proteome</keyword>
<evidence type="ECO:0000256" key="1">
    <source>
        <dbReference type="ARBA" id="ARBA00004141"/>
    </source>
</evidence>
<keyword evidence="6" id="KW-0406">Ion transport</keyword>
<reference evidence="11" key="1">
    <citation type="submission" date="2016-10" db="EMBL/GenBank/DDBJ databases">
        <authorList>
            <person name="Varghese N."/>
            <person name="Submissions S."/>
        </authorList>
    </citation>
    <scope>NUCLEOTIDE SEQUENCE [LARGE SCALE GENOMIC DNA]</scope>
    <source>
        <strain evidence="11">DSM 7165</strain>
    </source>
</reference>
<evidence type="ECO:0000256" key="4">
    <source>
        <dbReference type="ARBA" id="ARBA00022989"/>
    </source>
</evidence>
<feature type="transmembrane region" description="Helical" evidence="6">
    <location>
        <begin position="418"/>
        <end position="437"/>
    </location>
</feature>
<evidence type="ECO:0000256" key="2">
    <source>
        <dbReference type="ARBA" id="ARBA00008017"/>
    </source>
</evidence>
<keyword evidence="3 6" id="KW-0812">Transmembrane</keyword>
<dbReference type="InterPro" id="IPR010920">
    <property type="entry name" value="LSM_dom_sf"/>
</dbReference>
<comment type="similarity">
    <text evidence="2 6">Belongs to the MscS (TC 1.A.23) family.</text>
</comment>
<feature type="domain" description="Mechanosensitive ion channel MscS" evidence="9">
    <location>
        <begin position="514"/>
        <end position="588"/>
    </location>
</feature>
<dbReference type="SUPFAM" id="SSF50182">
    <property type="entry name" value="Sm-like ribonucleoproteins"/>
    <property type="match status" value="1"/>
</dbReference>
<dbReference type="Pfam" id="PF00924">
    <property type="entry name" value="MS_channel_2nd"/>
    <property type="match status" value="1"/>
</dbReference>
<dbReference type="EMBL" id="FNYH01000014">
    <property type="protein sequence ID" value="SEI87242.1"/>
    <property type="molecule type" value="Genomic_DNA"/>
</dbReference>